<dbReference type="Pfam" id="PF01381">
    <property type="entry name" value="HTH_3"/>
    <property type="match status" value="1"/>
</dbReference>
<dbReference type="Proteomes" id="UP000543804">
    <property type="component" value="Unassembled WGS sequence"/>
</dbReference>
<accession>A0A848BE51</accession>
<protein>
    <submittedName>
        <fullName evidence="3">Helix-turn-helix transcriptional regulator</fullName>
    </submittedName>
</protein>
<dbReference type="EMBL" id="JABAFA010000026">
    <property type="protein sequence ID" value="NMD99301.1"/>
    <property type="molecule type" value="Genomic_DNA"/>
</dbReference>
<gene>
    <name evidence="3" type="ORF">HF878_07455</name>
</gene>
<dbReference type="SMART" id="SM00530">
    <property type="entry name" value="HTH_XRE"/>
    <property type="match status" value="1"/>
</dbReference>
<dbReference type="InterPro" id="IPR001387">
    <property type="entry name" value="Cro/C1-type_HTH"/>
</dbReference>
<keyword evidence="1" id="KW-0238">DNA-binding</keyword>
<dbReference type="PROSITE" id="PS50943">
    <property type="entry name" value="HTH_CROC1"/>
    <property type="match status" value="1"/>
</dbReference>
<dbReference type="SUPFAM" id="SSF47413">
    <property type="entry name" value="lambda repressor-like DNA-binding domains"/>
    <property type="match status" value="1"/>
</dbReference>
<dbReference type="Gene3D" id="1.10.260.40">
    <property type="entry name" value="lambda repressor-like DNA-binding domains"/>
    <property type="match status" value="1"/>
</dbReference>
<dbReference type="InterPro" id="IPR010982">
    <property type="entry name" value="Lambda_DNA-bd_dom_sf"/>
</dbReference>
<evidence type="ECO:0000259" key="2">
    <source>
        <dbReference type="PROSITE" id="PS50943"/>
    </source>
</evidence>
<comment type="caution">
    <text evidence="3">The sequence shown here is derived from an EMBL/GenBank/DDBJ whole genome shotgun (WGS) entry which is preliminary data.</text>
</comment>
<dbReference type="PANTHER" id="PTHR46558:SF11">
    <property type="entry name" value="HTH-TYPE TRANSCRIPTIONAL REGULATOR XRE"/>
    <property type="match status" value="1"/>
</dbReference>
<evidence type="ECO:0000256" key="1">
    <source>
        <dbReference type="ARBA" id="ARBA00023125"/>
    </source>
</evidence>
<dbReference type="RefSeq" id="WP_019543291.1">
    <property type="nucleotide sequence ID" value="NZ_JABAFA010000026.1"/>
</dbReference>
<sequence length="134" mass="15313">MKLAQKLLQLRRQRELSQKTVAAGCGISRQTYNGYETGLRYPRQRATYEAMAKFFDVDVNYLFGENEQFVTDASDRYGAHGMAQARALVGELAGMFAGGELTEEDKVAVMRSLEQAFWLAKEENKKYAPKRFRK</sequence>
<feature type="domain" description="HTH cro/C1-type" evidence="2">
    <location>
        <begin position="7"/>
        <end position="62"/>
    </location>
</feature>
<dbReference type="AlphaFoldDB" id="A0A848BE51"/>
<name>A0A848BE51_9FIRM</name>
<evidence type="ECO:0000313" key="3">
    <source>
        <dbReference type="EMBL" id="NMD99301.1"/>
    </source>
</evidence>
<reference evidence="3 4" key="1">
    <citation type="submission" date="2020-04" db="EMBL/GenBank/DDBJ databases">
        <authorList>
            <person name="Hitch T.C.A."/>
            <person name="Wylensek D."/>
            <person name="Clavel T."/>
        </authorList>
    </citation>
    <scope>NUCLEOTIDE SEQUENCE [LARGE SCALE GENOMIC DNA]</scope>
    <source>
        <strain evidence="3 4">PG-130-P53-12</strain>
    </source>
</reference>
<proteinExistence type="predicted"/>
<evidence type="ECO:0000313" key="4">
    <source>
        <dbReference type="Proteomes" id="UP000543804"/>
    </source>
</evidence>
<keyword evidence="4" id="KW-1185">Reference proteome</keyword>
<dbReference type="GO" id="GO:0003677">
    <property type="term" value="F:DNA binding"/>
    <property type="evidence" value="ECO:0007669"/>
    <property type="project" value="UniProtKB-KW"/>
</dbReference>
<organism evidence="3 4">
    <name type="scientific">Selenomonas bovis</name>
    <dbReference type="NCBI Taxonomy" id="416586"/>
    <lineage>
        <taxon>Bacteria</taxon>
        <taxon>Bacillati</taxon>
        <taxon>Bacillota</taxon>
        <taxon>Negativicutes</taxon>
        <taxon>Selenomonadales</taxon>
        <taxon>Selenomonadaceae</taxon>
        <taxon>Selenomonas</taxon>
    </lineage>
</organism>
<dbReference type="CDD" id="cd00093">
    <property type="entry name" value="HTH_XRE"/>
    <property type="match status" value="1"/>
</dbReference>
<dbReference type="PANTHER" id="PTHR46558">
    <property type="entry name" value="TRACRIPTIONAL REGULATORY PROTEIN-RELATED-RELATED"/>
    <property type="match status" value="1"/>
</dbReference>